<accession>A0A2C5YH83</accession>
<feature type="region of interest" description="Disordered" evidence="1">
    <location>
        <begin position="316"/>
        <end position="335"/>
    </location>
</feature>
<protein>
    <recommendedName>
        <fullName evidence="4">Fucose-specific lectin</fullName>
    </recommendedName>
</protein>
<reference evidence="2 3" key="1">
    <citation type="submission" date="2017-06" db="EMBL/GenBank/DDBJ databases">
        <title>Ant-infecting Ophiocordyceps genomes reveal a high diversity of potential behavioral manipulation genes and a possible major role for enterotoxins.</title>
        <authorList>
            <person name="De Bekker C."/>
            <person name="Evans H.C."/>
            <person name="Brachmann A."/>
            <person name="Hughes D.P."/>
        </authorList>
    </citation>
    <scope>NUCLEOTIDE SEQUENCE [LARGE SCALE GENOMIC DNA]</scope>
    <source>
        <strain evidence="2 3">Map64</strain>
    </source>
</reference>
<dbReference type="OrthoDB" id="5426604at2759"/>
<gene>
    <name evidence="2" type="ORF">CDD81_5962</name>
</gene>
<evidence type="ECO:0000313" key="3">
    <source>
        <dbReference type="Proteomes" id="UP000226192"/>
    </source>
</evidence>
<keyword evidence="3" id="KW-1185">Reference proteome</keyword>
<dbReference type="AlphaFoldDB" id="A0A2C5YH83"/>
<proteinExistence type="predicted"/>
<evidence type="ECO:0000313" key="2">
    <source>
        <dbReference type="EMBL" id="PHH66830.1"/>
    </source>
</evidence>
<evidence type="ECO:0008006" key="4">
    <source>
        <dbReference type="Google" id="ProtNLM"/>
    </source>
</evidence>
<evidence type="ECO:0000256" key="1">
    <source>
        <dbReference type="SAM" id="MobiDB-lite"/>
    </source>
</evidence>
<dbReference type="SUPFAM" id="SSF89372">
    <property type="entry name" value="Fucose-specific lectin"/>
    <property type="match status" value="1"/>
</dbReference>
<comment type="caution">
    <text evidence="2">The sequence shown here is derived from an EMBL/GenBank/DDBJ whole genome shotgun (WGS) entry which is preliminary data.</text>
</comment>
<name>A0A2C5YH83_9HYPO</name>
<sequence length="335" mass="36752">MHTGCLELVLLRCVANDKSPHLLYANVSRVKSASINMPALTAIVDKTVSGDKNILLYYNTSTAKLVYIVKSGTEEDDSASDIKTAGNDDYGYILNPSQMGGLNWKGTNYVTALTTPVADMDHAPDEYRVCTLLPQYKELTTTTRDNQAVAMCTDGETCWAYYMRAQSKGSRTRSLNEINLVTGASKQCVGTTDAWIDCSIAAWYDTEQKQVFVIYEGSGLVEYDTVRQQIAFLPGTGNMMRNTPLALSYYNNTVYLYYSGRNGGDVQRVVKTGTTWGPAATVTGSVPLAQDCQLTVVPANGFNHLFYVSRDMSQDTADAGPSSPSYFTHIRDPLN</sequence>
<organism evidence="2 3">
    <name type="scientific">Ophiocordyceps australis</name>
    <dbReference type="NCBI Taxonomy" id="1399860"/>
    <lineage>
        <taxon>Eukaryota</taxon>
        <taxon>Fungi</taxon>
        <taxon>Dikarya</taxon>
        <taxon>Ascomycota</taxon>
        <taxon>Pezizomycotina</taxon>
        <taxon>Sordariomycetes</taxon>
        <taxon>Hypocreomycetidae</taxon>
        <taxon>Hypocreales</taxon>
        <taxon>Ophiocordycipitaceae</taxon>
        <taxon>Ophiocordyceps</taxon>
    </lineage>
</organism>
<dbReference type="EMBL" id="NJET01000005">
    <property type="protein sequence ID" value="PHH66830.1"/>
    <property type="molecule type" value="Genomic_DNA"/>
</dbReference>
<dbReference type="Proteomes" id="UP000226192">
    <property type="component" value="Unassembled WGS sequence"/>
</dbReference>
<dbReference type="Gene3D" id="2.120.10.70">
    <property type="entry name" value="Fucose-specific lectin"/>
    <property type="match status" value="1"/>
</dbReference>